<dbReference type="Proteomes" id="UP001648503">
    <property type="component" value="Unassembled WGS sequence"/>
</dbReference>
<feature type="compositionally biased region" description="Low complexity" evidence="1">
    <location>
        <begin position="60"/>
        <end position="90"/>
    </location>
</feature>
<evidence type="ECO:0000256" key="2">
    <source>
        <dbReference type="SAM" id="SignalP"/>
    </source>
</evidence>
<sequence length="337" mass="36922">MRVHIGIVLSVLSFSAVAEVIPNDDSHGSLLVRRTVGPDTTGLLWKRNNGDDEKGSSSTNSEIGAGAEAGASAGAEASDNAGDEAGASGSSAFSKVNQLQGFTEESRWSSQEQLLPQRTKHILQSDKRSIQAVVRKIAGVFEGENKNEFLFEIKDFLTQVLSSARKSLGEFDNKLDAPFFLSIPEGTTNQQSLTERMDGLQSMTKTTAKRHLDDAKSGISRIIANPRSVMKELNKIMCSVKVMCRLTKASYDINYKILLSKVENPENEAHVEVTEAYVHQVEGDRDLALSLFEKLEDMIHYVTIKPKETISSISLSLRSNAKRRLGIKGGSSFEKLL</sequence>
<gene>
    <name evidence="3" type="ORF">BASA50_005050</name>
</gene>
<keyword evidence="2" id="KW-0732">Signal</keyword>
<accession>A0ABQ8FDW7</accession>
<protein>
    <submittedName>
        <fullName evidence="3">Uncharacterized protein</fullName>
    </submittedName>
</protein>
<evidence type="ECO:0000256" key="1">
    <source>
        <dbReference type="SAM" id="MobiDB-lite"/>
    </source>
</evidence>
<keyword evidence="4" id="KW-1185">Reference proteome</keyword>
<feature type="chain" id="PRO_5046109941" evidence="2">
    <location>
        <begin position="19"/>
        <end position="337"/>
    </location>
</feature>
<evidence type="ECO:0000313" key="3">
    <source>
        <dbReference type="EMBL" id="KAH6596547.1"/>
    </source>
</evidence>
<name>A0ABQ8FDW7_9FUNG</name>
<comment type="caution">
    <text evidence="3">The sequence shown here is derived from an EMBL/GenBank/DDBJ whole genome shotgun (WGS) entry which is preliminary data.</text>
</comment>
<dbReference type="EMBL" id="JAFCIX010000220">
    <property type="protein sequence ID" value="KAH6596547.1"/>
    <property type="molecule type" value="Genomic_DNA"/>
</dbReference>
<feature type="signal peptide" evidence="2">
    <location>
        <begin position="1"/>
        <end position="18"/>
    </location>
</feature>
<proteinExistence type="predicted"/>
<evidence type="ECO:0000313" key="4">
    <source>
        <dbReference type="Proteomes" id="UP001648503"/>
    </source>
</evidence>
<reference evidence="3 4" key="1">
    <citation type="submission" date="2021-02" db="EMBL/GenBank/DDBJ databases">
        <title>Variation within the Batrachochytrium salamandrivorans European outbreak.</title>
        <authorList>
            <person name="Kelly M."/>
            <person name="Pasmans F."/>
            <person name="Shea T.P."/>
            <person name="Munoz J.F."/>
            <person name="Carranza S."/>
            <person name="Cuomo C.A."/>
            <person name="Martel A."/>
        </authorList>
    </citation>
    <scope>NUCLEOTIDE SEQUENCE [LARGE SCALE GENOMIC DNA]</scope>
    <source>
        <strain evidence="3 4">AMFP18/2</strain>
    </source>
</reference>
<organism evidence="3 4">
    <name type="scientific">Batrachochytrium salamandrivorans</name>
    <dbReference type="NCBI Taxonomy" id="1357716"/>
    <lineage>
        <taxon>Eukaryota</taxon>
        <taxon>Fungi</taxon>
        <taxon>Fungi incertae sedis</taxon>
        <taxon>Chytridiomycota</taxon>
        <taxon>Chytridiomycota incertae sedis</taxon>
        <taxon>Chytridiomycetes</taxon>
        <taxon>Rhizophydiales</taxon>
        <taxon>Rhizophydiales incertae sedis</taxon>
        <taxon>Batrachochytrium</taxon>
    </lineage>
</organism>
<feature type="region of interest" description="Disordered" evidence="1">
    <location>
        <begin position="41"/>
        <end position="90"/>
    </location>
</feature>